<dbReference type="PROSITE" id="PS51449">
    <property type="entry name" value="MTTASE_N"/>
    <property type="match status" value="1"/>
</dbReference>
<comment type="cofactor">
    <cofactor evidence="1">
        <name>[4Fe-4S] cluster</name>
        <dbReference type="ChEBI" id="CHEBI:49883"/>
    </cofactor>
</comment>
<evidence type="ECO:0000256" key="9">
    <source>
        <dbReference type="ARBA" id="ARBA00023014"/>
    </source>
</evidence>
<sequence length="440" mass="49650">MQEEKNKTFKIVTLGCRTNQYESQAYQDQLIALGYTQAGEDEAAEICIVNTCTVTESADSSSRHAIRQLARENQGTQLLVTGCFAERQPDVIKQIEGVAHVVPNSEKEHLLARIFPEADLPEFSITRFESHTRAFLKVQDGCNSFCTYCIIPYVRGRSRSRTVEEVIQEAKALLANGYKEIVLTGINIGDFDGGVAKEEEPVRLAELIRLVDQLPGLERLRVSSIDPDEVDDDLADAILNGKKTCHSMHIVLQSGSNVILKRMNRKYTRQIFFDTVDRLRSASPDFTFTTDIIVGFPGETDVDFADTIEVMQQVKFAKVHMFPYSDRPRTRSALMPNKVSPEVIRSRKQDVLRIAEQTAFELRELYVGRRMWVLTESMDDTRLGEISGHTENFLNVWVQSDALRSNQLVEVELVSNTPSGLIGRLISKPHPLKLVKENIA</sequence>
<evidence type="ECO:0000256" key="6">
    <source>
        <dbReference type="ARBA" id="ARBA00022691"/>
    </source>
</evidence>
<evidence type="ECO:0000313" key="14">
    <source>
        <dbReference type="EMBL" id="CUI16488.1"/>
    </source>
</evidence>
<dbReference type="SFLD" id="SFLDG01061">
    <property type="entry name" value="methylthiotransferase"/>
    <property type="match status" value="1"/>
</dbReference>
<dbReference type="CDD" id="cd01335">
    <property type="entry name" value="Radical_SAM"/>
    <property type="match status" value="1"/>
</dbReference>
<evidence type="ECO:0000259" key="13">
    <source>
        <dbReference type="PROSITE" id="PS51918"/>
    </source>
</evidence>
<gene>
    <name evidence="14" type="ORF">PNK_0863</name>
</gene>
<dbReference type="SMART" id="SM00729">
    <property type="entry name" value="Elp3"/>
    <property type="match status" value="1"/>
</dbReference>
<dbReference type="NCBIfam" id="TIGR01579">
    <property type="entry name" value="MiaB-like-C"/>
    <property type="match status" value="1"/>
</dbReference>
<evidence type="ECO:0000256" key="5">
    <source>
        <dbReference type="ARBA" id="ARBA00022679"/>
    </source>
</evidence>
<dbReference type="Gene3D" id="3.40.50.12160">
    <property type="entry name" value="Methylthiotransferase, N-terminal domain"/>
    <property type="match status" value="1"/>
</dbReference>
<dbReference type="Gene3D" id="3.80.30.20">
    <property type="entry name" value="tm_1862 like domain"/>
    <property type="match status" value="1"/>
</dbReference>
<dbReference type="PANTHER" id="PTHR43020:SF2">
    <property type="entry name" value="MITOCHONDRIAL TRNA METHYLTHIOTRANSFERASE CDK5RAP1"/>
    <property type="match status" value="1"/>
</dbReference>
<keyword evidence="4" id="KW-0963">Cytoplasm</keyword>
<accession>A0A0U5J9L8</accession>
<dbReference type="AlphaFoldDB" id="A0A0U5J9L8"/>
<keyword evidence="8" id="KW-0408">Iron</keyword>
<dbReference type="InterPro" id="IPR005839">
    <property type="entry name" value="Methylthiotransferase"/>
</dbReference>
<dbReference type="SFLD" id="SFLDS00029">
    <property type="entry name" value="Radical_SAM"/>
    <property type="match status" value="1"/>
</dbReference>
<dbReference type="SFLD" id="SFLDG01082">
    <property type="entry name" value="B12-binding_domain_containing"/>
    <property type="match status" value="1"/>
</dbReference>
<evidence type="ECO:0000256" key="10">
    <source>
        <dbReference type="ARBA" id="ARBA00033765"/>
    </source>
</evidence>
<evidence type="ECO:0000313" key="15">
    <source>
        <dbReference type="Proteomes" id="UP000069902"/>
    </source>
</evidence>
<dbReference type="GO" id="GO:0051539">
    <property type="term" value="F:4 iron, 4 sulfur cluster binding"/>
    <property type="evidence" value="ECO:0007669"/>
    <property type="project" value="UniProtKB-KW"/>
</dbReference>
<feature type="domain" description="MTTase N-terminal" evidence="12">
    <location>
        <begin position="7"/>
        <end position="120"/>
    </location>
</feature>
<organism evidence="14 15">
    <name type="scientific">Candidatus Protochlamydia naegleriophila</name>
    <dbReference type="NCBI Taxonomy" id="389348"/>
    <lineage>
        <taxon>Bacteria</taxon>
        <taxon>Pseudomonadati</taxon>
        <taxon>Chlamydiota</taxon>
        <taxon>Chlamydiia</taxon>
        <taxon>Parachlamydiales</taxon>
        <taxon>Parachlamydiaceae</taxon>
        <taxon>Candidatus Protochlamydia</taxon>
    </lineage>
</organism>
<dbReference type="EC" id="2.8.4.3" evidence="10"/>
<dbReference type="RefSeq" id="WP_051982030.1">
    <property type="nucleotide sequence ID" value="NZ_LN879502.1"/>
</dbReference>
<dbReference type="InterPro" id="IPR020612">
    <property type="entry name" value="Methylthiotransferase_CS"/>
</dbReference>
<dbReference type="InterPro" id="IPR038135">
    <property type="entry name" value="Methylthiotransferase_N_sf"/>
</dbReference>
<keyword evidence="6" id="KW-0949">S-adenosyl-L-methionine</keyword>
<dbReference type="InterPro" id="IPR058240">
    <property type="entry name" value="rSAM_sf"/>
</dbReference>
<dbReference type="InterPro" id="IPR002792">
    <property type="entry name" value="TRAM_dom"/>
</dbReference>
<dbReference type="InterPro" id="IPR006638">
    <property type="entry name" value="Elp3/MiaA/NifB-like_rSAM"/>
</dbReference>
<dbReference type="PANTHER" id="PTHR43020">
    <property type="entry name" value="CDK5 REGULATORY SUBUNIT-ASSOCIATED PROTEIN 1"/>
    <property type="match status" value="1"/>
</dbReference>
<dbReference type="Pfam" id="PF04055">
    <property type="entry name" value="Radical_SAM"/>
    <property type="match status" value="1"/>
</dbReference>
<keyword evidence="9" id="KW-0411">Iron-sulfur</keyword>
<dbReference type="PROSITE" id="PS01278">
    <property type="entry name" value="MTTASE_RADICAL"/>
    <property type="match status" value="1"/>
</dbReference>
<dbReference type="GO" id="GO:0046872">
    <property type="term" value="F:metal ion binding"/>
    <property type="evidence" value="ECO:0007669"/>
    <property type="project" value="UniProtKB-KW"/>
</dbReference>
<proteinExistence type="predicted"/>
<keyword evidence="3" id="KW-0004">4Fe-4S</keyword>
<dbReference type="Pfam" id="PF00919">
    <property type="entry name" value="UPF0004"/>
    <property type="match status" value="1"/>
</dbReference>
<dbReference type="FunFam" id="3.80.30.20:FF:000001">
    <property type="entry name" value="tRNA-2-methylthio-N(6)-dimethylallyladenosine synthase 2"/>
    <property type="match status" value="1"/>
</dbReference>
<comment type="function">
    <text evidence="2">Catalyzes the methylthiolation of N6-(dimethylallyl)adenosine (i(6)A), leading to the formation of 2-methylthio-N6-(dimethylallyl)adenosine (ms(2)i(6)A) at position 37 in tRNAs that read codons beginning with uridine.</text>
</comment>
<dbReference type="PROSITE" id="PS50926">
    <property type="entry name" value="TRAM"/>
    <property type="match status" value="1"/>
</dbReference>
<evidence type="ECO:0000256" key="1">
    <source>
        <dbReference type="ARBA" id="ARBA00001966"/>
    </source>
</evidence>
<name>A0A0U5J9L8_9BACT</name>
<dbReference type="Proteomes" id="UP000069902">
    <property type="component" value="Chromosome cPNK"/>
</dbReference>
<dbReference type="InParanoid" id="A0A0U5J9L8"/>
<dbReference type="InterPro" id="IPR023404">
    <property type="entry name" value="rSAM_horseshoe"/>
</dbReference>
<evidence type="ECO:0000256" key="2">
    <source>
        <dbReference type="ARBA" id="ARBA00003234"/>
    </source>
</evidence>
<dbReference type="InterPro" id="IPR007197">
    <property type="entry name" value="rSAM"/>
</dbReference>
<evidence type="ECO:0000256" key="4">
    <source>
        <dbReference type="ARBA" id="ARBA00022490"/>
    </source>
</evidence>
<dbReference type="EMBL" id="LN879502">
    <property type="protein sequence ID" value="CUI16488.1"/>
    <property type="molecule type" value="Genomic_DNA"/>
</dbReference>
<dbReference type="KEGG" id="pnl:PNK_0863"/>
<evidence type="ECO:0000256" key="8">
    <source>
        <dbReference type="ARBA" id="ARBA00023004"/>
    </source>
</evidence>
<reference evidence="15" key="1">
    <citation type="submission" date="2015-09" db="EMBL/GenBank/DDBJ databases">
        <authorList>
            <person name="Bertelli C."/>
        </authorList>
    </citation>
    <scope>NUCLEOTIDE SEQUENCE [LARGE SCALE GENOMIC DNA]</scope>
    <source>
        <strain evidence="15">KNic</strain>
    </source>
</reference>
<evidence type="ECO:0000259" key="11">
    <source>
        <dbReference type="PROSITE" id="PS50926"/>
    </source>
</evidence>
<evidence type="ECO:0000256" key="7">
    <source>
        <dbReference type="ARBA" id="ARBA00022723"/>
    </source>
</evidence>
<dbReference type="SUPFAM" id="SSF102114">
    <property type="entry name" value="Radical SAM enzymes"/>
    <property type="match status" value="1"/>
</dbReference>
<feature type="domain" description="TRAM" evidence="11">
    <location>
        <begin position="364"/>
        <end position="427"/>
    </location>
</feature>
<feature type="domain" description="Radical SAM core" evidence="13">
    <location>
        <begin position="128"/>
        <end position="361"/>
    </location>
</feature>
<dbReference type="STRING" id="389348.PNK_0863"/>
<dbReference type="PATRIC" id="fig|389348.3.peg.945"/>
<dbReference type="InterPro" id="IPR006467">
    <property type="entry name" value="MiaB-like_bact"/>
</dbReference>
<dbReference type="NCBIfam" id="TIGR00089">
    <property type="entry name" value="MiaB/RimO family radical SAM methylthiotransferase"/>
    <property type="match status" value="1"/>
</dbReference>
<keyword evidence="5" id="KW-0808">Transferase</keyword>
<evidence type="ECO:0000259" key="12">
    <source>
        <dbReference type="PROSITE" id="PS51449"/>
    </source>
</evidence>
<dbReference type="PROSITE" id="PS51918">
    <property type="entry name" value="RADICAL_SAM"/>
    <property type="match status" value="1"/>
</dbReference>
<evidence type="ECO:0000256" key="3">
    <source>
        <dbReference type="ARBA" id="ARBA00022485"/>
    </source>
</evidence>
<dbReference type="GO" id="GO:0005829">
    <property type="term" value="C:cytosol"/>
    <property type="evidence" value="ECO:0007669"/>
    <property type="project" value="TreeGrafter"/>
</dbReference>
<dbReference type="GO" id="GO:0035597">
    <property type="term" value="F:tRNA-2-methylthio-N(6)-dimethylallyladenosine(37) synthase activity"/>
    <property type="evidence" value="ECO:0007669"/>
    <property type="project" value="UniProtKB-EC"/>
</dbReference>
<dbReference type="InterPro" id="IPR013848">
    <property type="entry name" value="Methylthiotransferase_N"/>
</dbReference>
<keyword evidence="7" id="KW-0479">Metal-binding</keyword>
<protein>
    <recommendedName>
        <fullName evidence="10">tRNA-2-methylthio-N(6)-dimethylallyladenosine synthase</fullName>
        <ecNumber evidence="10">2.8.4.3</ecNumber>
    </recommendedName>
</protein>
<keyword evidence="15" id="KW-1185">Reference proteome</keyword>